<dbReference type="Pfam" id="PF08668">
    <property type="entry name" value="HDOD"/>
    <property type="match status" value="1"/>
</dbReference>
<evidence type="ECO:0000259" key="1">
    <source>
        <dbReference type="PROSITE" id="PS51833"/>
    </source>
</evidence>
<accession>A0A7J0BFZ7</accession>
<dbReference type="CDD" id="cd00077">
    <property type="entry name" value="HDc"/>
    <property type="match status" value="1"/>
</dbReference>
<dbReference type="Proteomes" id="UP000503840">
    <property type="component" value="Unassembled WGS sequence"/>
</dbReference>
<dbReference type="SMART" id="SM00471">
    <property type="entry name" value="HDc"/>
    <property type="match status" value="1"/>
</dbReference>
<organism evidence="2 3">
    <name type="scientific">Desulfovibrio subterraneus</name>
    <dbReference type="NCBI Taxonomy" id="2718620"/>
    <lineage>
        <taxon>Bacteria</taxon>
        <taxon>Pseudomonadati</taxon>
        <taxon>Thermodesulfobacteriota</taxon>
        <taxon>Desulfovibrionia</taxon>
        <taxon>Desulfovibrionales</taxon>
        <taxon>Desulfovibrionaceae</taxon>
        <taxon>Desulfovibrio</taxon>
    </lineage>
</organism>
<keyword evidence="2" id="KW-0378">Hydrolase</keyword>
<reference evidence="2 3" key="1">
    <citation type="submission" date="2020-05" db="EMBL/GenBank/DDBJ databases">
        <title>Draft genome sequence of Desulfovibrio sp. strain HN2T.</title>
        <authorList>
            <person name="Ueno A."/>
            <person name="Tamazawa S."/>
            <person name="Tamamura S."/>
            <person name="Murakami T."/>
            <person name="Kiyama T."/>
            <person name="Inomata H."/>
            <person name="Amano Y."/>
            <person name="Miyakawa K."/>
            <person name="Tamaki H."/>
            <person name="Naganuma T."/>
            <person name="Kaneko K."/>
        </authorList>
    </citation>
    <scope>NUCLEOTIDE SEQUENCE [LARGE SCALE GENOMIC DNA]</scope>
    <source>
        <strain evidence="2 3">HN2</strain>
    </source>
</reference>
<dbReference type="InterPro" id="IPR052340">
    <property type="entry name" value="RNase_Y/CdgJ"/>
</dbReference>
<dbReference type="RefSeq" id="WP_174404313.1">
    <property type="nucleotide sequence ID" value="NZ_BLVO01000012.1"/>
</dbReference>
<dbReference type="SUPFAM" id="SSF109604">
    <property type="entry name" value="HD-domain/PDEase-like"/>
    <property type="match status" value="1"/>
</dbReference>
<dbReference type="AlphaFoldDB" id="A0A7J0BFZ7"/>
<name>A0A7J0BFZ7_9BACT</name>
<dbReference type="PROSITE" id="PS51833">
    <property type="entry name" value="HDOD"/>
    <property type="match status" value="1"/>
</dbReference>
<protein>
    <submittedName>
        <fullName evidence="2">Phosphohydrolase</fullName>
    </submittedName>
</protein>
<evidence type="ECO:0000313" key="3">
    <source>
        <dbReference type="Proteomes" id="UP000503840"/>
    </source>
</evidence>
<dbReference type="EMBL" id="BLVO01000012">
    <property type="protein sequence ID" value="GFM32620.1"/>
    <property type="molecule type" value="Genomic_DNA"/>
</dbReference>
<sequence length="418" mass="46279">MGTLHIDELLPGMKLEAEVRGVHNRRLFPAGIVLEQEQIAIMKAWGVTEATVAGVSRKEISGQSPEKIAPEIMEQAVRVVDASFQDKHRDNPFLEEFRRLCIIRTARRMRDNTYVPMSEERLRDLRTQCDATQPDNNGHTAASLVQSEVKLLSFPSVYTQILKELQSPACSARRMGDVVSRDPGLTAKILRLVNSPFYGFPSRIDTIERAITILGINELTTLAIGISAINTFSSIPSAVLNMQHFWEHSVSCGTLARLIAGTKPGLSEERFFVAGLLHDIGMLLILRAMPHSFCKAILVSRENSIPLEQAEQQVCGFDHSEVGGLLLEAWGIPESLTHMVRHHHAPLNGQPLLDAAIVQLGDTLALGLRNEDYGAFYTPTITPQVLDAIGLPPSSLESIILQHGRQMSEMMNIFIREA</sequence>
<gene>
    <name evidence="2" type="ORF">DSM101010T_09850</name>
</gene>
<keyword evidence="3" id="KW-1185">Reference proteome</keyword>
<dbReference type="GO" id="GO:0016787">
    <property type="term" value="F:hydrolase activity"/>
    <property type="evidence" value="ECO:0007669"/>
    <property type="project" value="UniProtKB-KW"/>
</dbReference>
<feature type="domain" description="HDOD" evidence="1">
    <location>
        <begin position="151"/>
        <end position="346"/>
    </location>
</feature>
<comment type="caution">
    <text evidence="2">The sequence shown here is derived from an EMBL/GenBank/DDBJ whole genome shotgun (WGS) entry which is preliminary data.</text>
</comment>
<dbReference type="PANTHER" id="PTHR33525:SF3">
    <property type="entry name" value="RIBONUCLEASE Y"/>
    <property type="match status" value="1"/>
</dbReference>
<dbReference type="InterPro" id="IPR013976">
    <property type="entry name" value="HDOD"/>
</dbReference>
<evidence type="ECO:0000313" key="2">
    <source>
        <dbReference type="EMBL" id="GFM32620.1"/>
    </source>
</evidence>
<dbReference type="InterPro" id="IPR003607">
    <property type="entry name" value="HD/PDEase_dom"/>
</dbReference>
<dbReference type="PANTHER" id="PTHR33525">
    <property type="match status" value="1"/>
</dbReference>
<dbReference type="Gene3D" id="1.10.3210.10">
    <property type="entry name" value="Hypothetical protein af1432"/>
    <property type="match status" value="1"/>
</dbReference>
<proteinExistence type="predicted"/>